<dbReference type="EMBL" id="PDKB01000022">
    <property type="protein sequence ID" value="RBQ28167.1"/>
    <property type="molecule type" value="Genomic_DNA"/>
</dbReference>
<dbReference type="Pfam" id="PF07992">
    <property type="entry name" value="Pyr_redox_2"/>
    <property type="match status" value="1"/>
</dbReference>
<dbReference type="InterPro" id="IPR015323">
    <property type="entry name" value="FlavoCytC_S_DH_flav-bd"/>
</dbReference>
<evidence type="ECO:0000259" key="6">
    <source>
        <dbReference type="Pfam" id="PF21706"/>
    </source>
</evidence>
<evidence type="ECO:0008006" key="9">
    <source>
        <dbReference type="Google" id="ProtNLM"/>
    </source>
</evidence>
<dbReference type="RefSeq" id="WP_113895238.1">
    <property type="nucleotide sequence ID" value="NZ_JANJGA010000021.1"/>
</dbReference>
<feature type="signal peptide" evidence="3">
    <location>
        <begin position="1"/>
        <end position="23"/>
    </location>
</feature>
<reference evidence="7 8" key="1">
    <citation type="submission" date="2017-10" db="EMBL/GenBank/DDBJ databases">
        <title>Genomics of the genus Arcobacter.</title>
        <authorList>
            <person name="Perez-Cataluna A."/>
            <person name="Figueras M.J."/>
        </authorList>
    </citation>
    <scope>NUCLEOTIDE SEQUENCE [LARGE SCALE GENOMIC DNA]</scope>
    <source>
        <strain evidence="7 8">CECT 9230</strain>
    </source>
</reference>
<feature type="domain" description="FAD/NAD(P)-binding" evidence="4">
    <location>
        <begin position="46"/>
        <end position="151"/>
    </location>
</feature>
<dbReference type="Gene3D" id="3.50.50.60">
    <property type="entry name" value="FAD/NAD(P)-binding domain"/>
    <property type="match status" value="2"/>
</dbReference>
<name>A0A366MQ73_9BACT</name>
<keyword evidence="2" id="KW-0274">FAD</keyword>
<evidence type="ECO:0000259" key="4">
    <source>
        <dbReference type="Pfam" id="PF07992"/>
    </source>
</evidence>
<dbReference type="AlphaFoldDB" id="A0A366MQ73"/>
<dbReference type="PANTHER" id="PTHR43755">
    <property type="match status" value="1"/>
</dbReference>
<evidence type="ECO:0000313" key="8">
    <source>
        <dbReference type="Proteomes" id="UP000252669"/>
    </source>
</evidence>
<keyword evidence="3" id="KW-0732">Signal</keyword>
<dbReference type="GO" id="GO:0050660">
    <property type="term" value="F:flavin adenine dinucleotide binding"/>
    <property type="evidence" value="ECO:0007669"/>
    <property type="project" value="InterPro"/>
</dbReference>
<accession>A0A366MQ73</accession>
<dbReference type="OrthoDB" id="9802771at2"/>
<comment type="caution">
    <text evidence="7">The sequence shown here is derived from an EMBL/GenBank/DDBJ whole genome shotgun (WGS) entry which is preliminary data.</text>
</comment>
<dbReference type="Proteomes" id="UP000252669">
    <property type="component" value="Unassembled WGS sequence"/>
</dbReference>
<proteinExistence type="predicted"/>
<organism evidence="7 8">
    <name type="scientific">Aliarcobacter vitoriensis</name>
    <dbReference type="NCBI Taxonomy" id="2011099"/>
    <lineage>
        <taxon>Bacteria</taxon>
        <taxon>Pseudomonadati</taxon>
        <taxon>Campylobacterota</taxon>
        <taxon>Epsilonproteobacteria</taxon>
        <taxon>Campylobacterales</taxon>
        <taxon>Arcobacteraceae</taxon>
        <taxon>Aliarcobacter</taxon>
    </lineage>
</organism>
<keyword evidence="1" id="KW-0285">Flavoprotein</keyword>
<dbReference type="SUPFAM" id="SSF55424">
    <property type="entry name" value="FAD/NAD-linked reductases, dimerisation (C-terminal) domain"/>
    <property type="match status" value="1"/>
</dbReference>
<feature type="chain" id="PRO_5016728306" description="Flavocytochrome c sulfide dehydrogenase, flavin-binding" evidence="3">
    <location>
        <begin position="24"/>
        <end position="445"/>
    </location>
</feature>
<dbReference type="InterPro" id="IPR052541">
    <property type="entry name" value="SQRD"/>
</dbReference>
<dbReference type="Pfam" id="PF09242">
    <property type="entry name" value="FCSD-flav_bind"/>
    <property type="match status" value="1"/>
</dbReference>
<dbReference type="Pfam" id="PF21706">
    <property type="entry name" value="FCSD_central"/>
    <property type="match status" value="1"/>
</dbReference>
<evidence type="ECO:0000259" key="5">
    <source>
        <dbReference type="Pfam" id="PF09242"/>
    </source>
</evidence>
<dbReference type="PANTHER" id="PTHR43755:SF1">
    <property type="entry name" value="FAD-DEPENDENT PYRIDINE NUCLEOTIDE-DISULPHIDE OXIDOREDUCTASE"/>
    <property type="match status" value="1"/>
</dbReference>
<keyword evidence="8" id="KW-1185">Reference proteome</keyword>
<evidence type="ECO:0000256" key="1">
    <source>
        <dbReference type="ARBA" id="ARBA00022630"/>
    </source>
</evidence>
<feature type="domain" description="Flavocytochrome c sulphide dehydrogenase flavin-binding" evidence="5">
    <location>
        <begin position="386"/>
        <end position="444"/>
    </location>
</feature>
<dbReference type="SUPFAM" id="SSF51905">
    <property type="entry name" value="FAD/NAD(P)-binding domain"/>
    <property type="match status" value="2"/>
</dbReference>
<dbReference type="GO" id="GO:0016491">
    <property type="term" value="F:oxidoreductase activity"/>
    <property type="evidence" value="ECO:0007669"/>
    <property type="project" value="InterPro"/>
</dbReference>
<feature type="domain" description="Sulfide dehydrogenase [flavocytochrome c] flavoprotein chain central" evidence="6">
    <location>
        <begin position="184"/>
        <end position="283"/>
    </location>
</feature>
<sequence length="445" mass="49718">MNRRDLLKLGTLATAVTATSVFAASGTKEDIKSVQNAVKPLNNNDRVIIIGGGYAGLTVAKNIRLYNQKAEVIVIEAKNIFASCPYSNLWFGGVKGVDYNDLIFSPLKPASTYDYDIINDKVVSINREKKVVTTLNGSFEYSLLVLSTGIEYDYSTFGLDEKEAKKAFTKFPASYNGGFEQLSLKEKIEKFKSGTFVITVPKGSYRCPPAPYERAAVIADYFKSKKLNAKVVIIDPREKPTTKAKGFLKAFDTLYKDYLEYIPNANIKKIDLDKKTIYFEKNNLKEMETTNETLVFDDANIIPSNKASKLLKDSGLELTSDGFGRVKTPTFRSYNDDNIYLVGDVVGEYPFPKSAQMAHSCGIIVGEQIARRLNKEDPKEGSVYPQNVCYSLVSQDTGIYVTHQAYFDKADGKVKVKTEFFEDIEKSTFDATKSWYAGITANIFE</sequence>
<evidence type="ECO:0000256" key="3">
    <source>
        <dbReference type="SAM" id="SignalP"/>
    </source>
</evidence>
<evidence type="ECO:0000256" key="2">
    <source>
        <dbReference type="ARBA" id="ARBA00022827"/>
    </source>
</evidence>
<gene>
    <name evidence="7" type="ORF">CRU91_10815</name>
</gene>
<protein>
    <recommendedName>
        <fullName evidence="9">Flavocytochrome c sulfide dehydrogenase, flavin-binding</fullName>
    </recommendedName>
</protein>
<evidence type="ECO:0000313" key="7">
    <source>
        <dbReference type="EMBL" id="RBQ28167.1"/>
    </source>
</evidence>
<dbReference type="InterPro" id="IPR023753">
    <property type="entry name" value="FAD/NAD-binding_dom"/>
</dbReference>
<dbReference type="InterPro" id="IPR016156">
    <property type="entry name" value="FAD/NAD-linked_Rdtase_dimer_sf"/>
</dbReference>
<dbReference type="InterPro" id="IPR036188">
    <property type="entry name" value="FAD/NAD-bd_sf"/>
</dbReference>
<dbReference type="InterPro" id="IPR049386">
    <property type="entry name" value="FCSD_central"/>
</dbReference>